<protein>
    <submittedName>
        <fullName evidence="1">Uncharacterized protein</fullName>
    </submittedName>
</protein>
<name>A0A2Z3KGB7_LACLL</name>
<evidence type="ECO:0000313" key="1">
    <source>
        <dbReference type="EMBL" id="AWN66478.1"/>
    </source>
</evidence>
<accession>A0A2Z3KGB7</accession>
<dbReference type="RefSeq" id="WP_109991167.1">
    <property type="nucleotide sequence ID" value="NZ_CP028160.1"/>
</dbReference>
<sequence>MLDKSGIYWRYFEDFTAYLHIIKVELEDKEISSLSYLEKVGLFTLFQRTAYFLGLQLKEITKALIGPLEQGGLFYKNQSTLTLIRVLYRRKIISKDFQYGTFGDIQDRLADPDTITKVKYLDFSIEDLKVKYIKAFEDINDELVQLHLKTSKQTFLDDLNILNTENIKEKL</sequence>
<dbReference type="EMBL" id="CP028160">
    <property type="protein sequence ID" value="AWN66478.1"/>
    <property type="molecule type" value="Genomic_DNA"/>
</dbReference>
<gene>
    <name evidence="1" type="ORF">LL14B4_09950</name>
</gene>
<dbReference type="Proteomes" id="UP000245919">
    <property type="component" value="Chromosome"/>
</dbReference>
<dbReference type="GeneID" id="89634103"/>
<reference evidence="1 2" key="1">
    <citation type="submission" date="2018-03" db="EMBL/GenBank/DDBJ databases">
        <title>Genome sequence of Lactococcus lactis strain 14B4 from almond drupe.</title>
        <authorList>
            <person name="Tran T.D."/>
            <person name="McGarvey J.A."/>
            <person name="Huynh S."/>
            <person name="Parker C.T."/>
        </authorList>
    </citation>
    <scope>NUCLEOTIDE SEQUENCE [LARGE SCALE GENOMIC DNA]</scope>
    <source>
        <strain evidence="1 2">14B4</strain>
    </source>
</reference>
<organism evidence="1 2">
    <name type="scientific">Lactococcus lactis subsp. lactis</name>
    <name type="common">Streptococcus lactis</name>
    <dbReference type="NCBI Taxonomy" id="1360"/>
    <lineage>
        <taxon>Bacteria</taxon>
        <taxon>Bacillati</taxon>
        <taxon>Bacillota</taxon>
        <taxon>Bacilli</taxon>
        <taxon>Lactobacillales</taxon>
        <taxon>Streptococcaceae</taxon>
        <taxon>Lactococcus</taxon>
    </lineage>
</organism>
<proteinExistence type="predicted"/>
<dbReference type="AlphaFoldDB" id="A0A2Z3KGB7"/>
<evidence type="ECO:0000313" key="2">
    <source>
        <dbReference type="Proteomes" id="UP000245919"/>
    </source>
</evidence>